<evidence type="ECO:0000313" key="2">
    <source>
        <dbReference type="EMBL" id="WLR43485.1"/>
    </source>
</evidence>
<dbReference type="NCBIfam" id="NF047422">
    <property type="entry name" value="YfmF_fam"/>
    <property type="match status" value="1"/>
</dbReference>
<dbReference type="PANTHER" id="PTHR11851">
    <property type="entry name" value="METALLOPROTEASE"/>
    <property type="match status" value="1"/>
</dbReference>
<organism evidence="2 3">
    <name type="scientific">Bacillus carboniphilus</name>
    <dbReference type="NCBI Taxonomy" id="86663"/>
    <lineage>
        <taxon>Bacteria</taxon>
        <taxon>Bacillati</taxon>
        <taxon>Bacillota</taxon>
        <taxon>Bacilli</taxon>
        <taxon>Bacillales</taxon>
        <taxon>Bacillaceae</taxon>
        <taxon>Bacillus</taxon>
    </lineage>
</organism>
<dbReference type="Pfam" id="PF05193">
    <property type="entry name" value="Peptidase_M16_C"/>
    <property type="match status" value="1"/>
</dbReference>
<dbReference type="PANTHER" id="PTHR11851:SF186">
    <property type="entry name" value="INACTIVE METALLOPROTEASE YMFF-RELATED"/>
    <property type="match status" value="1"/>
</dbReference>
<reference evidence="2 3" key="1">
    <citation type="submission" date="2023-06" db="EMBL/GenBank/DDBJ databases">
        <title>Five Gram-positive bacteria isolated from mangrove sediments in Shenzhen, Guangdong, China.</title>
        <authorList>
            <person name="Yu S."/>
            <person name="Zheng W."/>
            <person name="Huang Y."/>
        </authorList>
    </citation>
    <scope>NUCLEOTIDE SEQUENCE [LARGE SCALE GENOMIC DNA]</scope>
    <source>
        <strain evidence="2 3">SaN35-3</strain>
    </source>
</reference>
<evidence type="ECO:0000259" key="1">
    <source>
        <dbReference type="Pfam" id="PF05193"/>
    </source>
</evidence>
<evidence type="ECO:0000313" key="3">
    <source>
        <dbReference type="Proteomes" id="UP001197974"/>
    </source>
</evidence>
<dbReference type="Gene3D" id="3.30.830.10">
    <property type="entry name" value="Metalloenzyme, LuxS/M16 peptidase-like"/>
    <property type="match status" value="2"/>
</dbReference>
<dbReference type="SUPFAM" id="SSF63411">
    <property type="entry name" value="LuxS/MPP-like metallohydrolase"/>
    <property type="match status" value="2"/>
</dbReference>
<proteinExistence type="predicted"/>
<dbReference type="Proteomes" id="UP001197974">
    <property type="component" value="Chromosome"/>
</dbReference>
<keyword evidence="3" id="KW-1185">Reference proteome</keyword>
<dbReference type="InterPro" id="IPR007863">
    <property type="entry name" value="Peptidase_M16_C"/>
</dbReference>
<protein>
    <submittedName>
        <fullName evidence="2">Pitrilysin family protein</fullName>
    </submittedName>
</protein>
<accession>A0ABY9JYG3</accession>
<gene>
    <name evidence="2" type="ORF">LC087_04780</name>
</gene>
<dbReference type="EMBL" id="CP129013">
    <property type="protein sequence ID" value="WLR43485.1"/>
    <property type="molecule type" value="Genomic_DNA"/>
</dbReference>
<feature type="domain" description="Peptidase M16 C-terminal" evidence="1">
    <location>
        <begin position="182"/>
        <end position="354"/>
    </location>
</feature>
<dbReference type="RefSeq" id="WP_226538280.1">
    <property type="nucleotide sequence ID" value="NZ_CP129013.1"/>
</dbReference>
<name>A0ABY9JYG3_9BACI</name>
<dbReference type="InterPro" id="IPR050361">
    <property type="entry name" value="MPP/UQCRC_Complex"/>
</dbReference>
<dbReference type="InterPro" id="IPR011249">
    <property type="entry name" value="Metalloenz_LuxS/M16"/>
</dbReference>
<sequence length="423" mass="48105">MDYLKEHRSQVGGVTLHTVKTTKFKTNAITLKFKAPLKEETSTLRALLPHVLQRGTKSHPNSMSLRKYLDDLYGAALNVDLAKKGEEHIISIRLDIPNEKFLSDKTPLLSKGIELLAEFVEKREHPFDEAVVEQEKANLKQRITAVYDDKMRYANLRLVQEMCEGEPYALHVNGELDRVDQIQSEQLFSYYNKVISEDKIDLFVVGDIDEYTVNETVDRSFHLKTTPKEREVKQTATNIVEVNEVVEEQDVSQGKLNIGFRTNVSYGSDQYFALQLFNGIFGGFSHSKLFRNVREKESLAYYAASRVESHKGLLMVMSGIDVGNFNKAVTIIKEQFKEMQAGNFSDEEISQTKAVIKNQLLETIDTSFGMVELLYHNVIAGTDRSFQQLIEGIDRVDKNDIEKVASQIQLDTIYFLKGGGNAR</sequence>